<dbReference type="EnsemblMetazoa" id="ADAC001710-RA">
    <property type="protein sequence ID" value="ADAC001710-PA"/>
    <property type="gene ID" value="ADAC001710"/>
</dbReference>
<evidence type="ECO:0000313" key="1">
    <source>
        <dbReference type="EMBL" id="ETN66503.1"/>
    </source>
</evidence>
<dbReference type="AlphaFoldDB" id="W5JT95"/>
<accession>W5JT95</accession>
<dbReference type="EMBL" id="ADMH02000434">
    <property type="protein sequence ID" value="ETN66503.1"/>
    <property type="molecule type" value="Genomic_DNA"/>
</dbReference>
<dbReference type="HOGENOM" id="CLU_3191679_0_0_1"/>
<keyword evidence="3" id="KW-1185">Reference proteome</keyword>
<organism evidence="1">
    <name type="scientific">Anopheles darlingi</name>
    <name type="common">Mosquito</name>
    <dbReference type="NCBI Taxonomy" id="43151"/>
    <lineage>
        <taxon>Eukaryota</taxon>
        <taxon>Metazoa</taxon>
        <taxon>Ecdysozoa</taxon>
        <taxon>Arthropoda</taxon>
        <taxon>Hexapoda</taxon>
        <taxon>Insecta</taxon>
        <taxon>Pterygota</taxon>
        <taxon>Neoptera</taxon>
        <taxon>Endopterygota</taxon>
        <taxon>Diptera</taxon>
        <taxon>Nematocera</taxon>
        <taxon>Culicoidea</taxon>
        <taxon>Culicidae</taxon>
        <taxon>Anophelinae</taxon>
        <taxon>Anopheles</taxon>
    </lineage>
</organism>
<proteinExistence type="predicted"/>
<sequence>MGDWDAVVHSLYGLCGREGLLFQQEQRQDYKILLALQQRLKRCQHQ</sequence>
<name>W5JT95_ANODA</name>
<evidence type="ECO:0000313" key="2">
    <source>
        <dbReference type="EnsemblMetazoa" id="ADAC001710-PA"/>
    </source>
</evidence>
<dbReference type="Proteomes" id="UP000000673">
    <property type="component" value="Unassembled WGS sequence"/>
</dbReference>
<reference evidence="1" key="3">
    <citation type="journal article" date="2013" name="Nucleic Acids Res.">
        <title>The genome of Anopheles darlingi, the main neotropical malaria vector.</title>
        <authorList>
            <person name="Marinotti O."/>
            <person name="Cerqueira G.C."/>
            <person name="de Almeida L.G."/>
            <person name="Ferro M.I."/>
            <person name="Loreto E.L."/>
            <person name="Zaha A."/>
            <person name="Teixeira S.M."/>
            <person name="Wespiser A.R."/>
            <person name="Almeida E Silva A."/>
            <person name="Schlindwein A.D."/>
            <person name="Pacheco A.C."/>
            <person name="Silva A.L."/>
            <person name="Graveley B.R."/>
            <person name="Walenz B.P."/>
            <person name="Lima Bde A."/>
            <person name="Ribeiro C.A."/>
            <person name="Nunes-Silva C.G."/>
            <person name="de Carvalho C.R."/>
            <person name="Soares C.M."/>
            <person name="de Menezes C.B."/>
            <person name="Matiolli C."/>
            <person name="Caffrey D."/>
            <person name="Araujo D.A."/>
            <person name="de Oliveira D.M."/>
            <person name="Golenbock D."/>
            <person name="Grisard E.C."/>
            <person name="Fantinatti-Garboggini F."/>
            <person name="de Carvalho F.M."/>
            <person name="Barcellos F.G."/>
            <person name="Prosdocimi F."/>
            <person name="May G."/>
            <person name="Azevedo Junior G.M."/>
            <person name="Guimaraes G.M."/>
            <person name="Goldman G.H."/>
            <person name="Padilha I.Q."/>
            <person name="Batista Jda S."/>
            <person name="Ferro J.A."/>
            <person name="Ribeiro J.M."/>
            <person name="Fietto J.L."/>
            <person name="Dabbas K.M."/>
            <person name="Cerdeira L."/>
            <person name="Agnez-Lima L.F."/>
            <person name="Brocchi M."/>
            <person name="de Carvalho M.O."/>
            <person name="Teixeira Mde M."/>
            <person name="Diniz Maia Mde M."/>
            <person name="Goldman M.H."/>
            <person name="Cruz Schneider M.P."/>
            <person name="Felipe M.S."/>
            <person name="Hungria M."/>
            <person name="Nicolas M.F."/>
            <person name="Pereira M."/>
            <person name="Montes M.A."/>
            <person name="Cantao M.E."/>
            <person name="Vincentz M."/>
            <person name="Rafael M.S."/>
            <person name="Silverman N."/>
            <person name="Stoco P.H."/>
            <person name="Souza R.C."/>
            <person name="Vicentini R."/>
            <person name="Gazzinelli R.T."/>
            <person name="Neves Rde O."/>
            <person name="Silva R."/>
            <person name="Astolfi-Filho S."/>
            <person name="Maciel T.E."/>
            <person name="Urmenyi T.P."/>
            <person name="Tadei W.P."/>
            <person name="Camargo E.P."/>
            <person name="de Vasconcelos A.T."/>
        </authorList>
    </citation>
    <scope>NUCLEOTIDE SEQUENCE</scope>
</reference>
<evidence type="ECO:0000313" key="3">
    <source>
        <dbReference type="Proteomes" id="UP000000673"/>
    </source>
</evidence>
<dbReference type="VEuPathDB" id="VectorBase:ADAC001710"/>
<reference evidence="1" key="2">
    <citation type="submission" date="2010-05" db="EMBL/GenBank/DDBJ databases">
        <authorList>
            <person name="Almeida L.G."/>
            <person name="Nicolas M.F."/>
            <person name="Souza R.C."/>
            <person name="Vasconcelos A.T.R."/>
        </authorList>
    </citation>
    <scope>NUCLEOTIDE SEQUENCE</scope>
</reference>
<reference evidence="2" key="4">
    <citation type="submission" date="2015-06" db="UniProtKB">
        <authorList>
            <consortium name="EnsemblMetazoa"/>
        </authorList>
    </citation>
    <scope>IDENTIFICATION</scope>
</reference>
<reference evidence="1 3" key="1">
    <citation type="journal article" date="2010" name="BMC Genomics">
        <title>Combination of measures distinguishes pre-miRNAs from other stem-loops in the genome of the newly sequenced Anopheles darlingi.</title>
        <authorList>
            <person name="Mendes N.D."/>
            <person name="Freitas A.T."/>
            <person name="Vasconcelos A.T."/>
            <person name="Sagot M.F."/>
        </authorList>
    </citation>
    <scope>NUCLEOTIDE SEQUENCE</scope>
</reference>
<gene>
    <name evidence="1" type="ORF">AND_001710</name>
</gene>
<protein>
    <submittedName>
        <fullName evidence="1 2">Uncharacterized protein</fullName>
    </submittedName>
</protein>